<evidence type="ECO:0000313" key="2">
    <source>
        <dbReference type="EMBL" id="RCW47069.1"/>
    </source>
</evidence>
<name>A0A368W073_9ACTN</name>
<dbReference type="AlphaFoldDB" id="A0A368W073"/>
<protein>
    <submittedName>
        <fullName evidence="2">Uncharacterized protein</fullName>
    </submittedName>
</protein>
<evidence type="ECO:0000256" key="1">
    <source>
        <dbReference type="SAM" id="SignalP"/>
    </source>
</evidence>
<accession>A0A368W073</accession>
<feature type="signal peptide" evidence="1">
    <location>
        <begin position="1"/>
        <end position="25"/>
    </location>
</feature>
<feature type="chain" id="PRO_5016834645" evidence="1">
    <location>
        <begin position="26"/>
        <end position="147"/>
    </location>
</feature>
<reference evidence="2 3" key="1">
    <citation type="submission" date="2018-07" db="EMBL/GenBank/DDBJ databases">
        <title>Genomic Encyclopedia of Type Strains, Phase III (KMG-III): the genomes of soil and plant-associated and newly described type strains.</title>
        <authorList>
            <person name="Whitman W."/>
        </authorList>
    </citation>
    <scope>NUCLEOTIDE SEQUENCE [LARGE SCALE GENOMIC DNA]</scope>
    <source>
        <strain evidence="2 3">CECT 8575</strain>
    </source>
</reference>
<comment type="caution">
    <text evidence="2">The sequence shown here is derived from an EMBL/GenBank/DDBJ whole genome shotgun (WGS) entry which is preliminary data.</text>
</comment>
<dbReference type="Proteomes" id="UP000253495">
    <property type="component" value="Unassembled WGS sequence"/>
</dbReference>
<keyword evidence="3" id="KW-1185">Reference proteome</keyword>
<gene>
    <name evidence="2" type="ORF">DFQ14_101413</name>
</gene>
<keyword evidence="1" id="KW-0732">Signal</keyword>
<evidence type="ECO:0000313" key="3">
    <source>
        <dbReference type="Proteomes" id="UP000253495"/>
    </source>
</evidence>
<dbReference type="RefSeq" id="WP_114451271.1">
    <property type="nucleotide sequence ID" value="NZ_QPJC01000001.1"/>
</dbReference>
<organism evidence="2 3">
    <name type="scientific">Halopolyspora algeriensis</name>
    <dbReference type="NCBI Taxonomy" id="1500506"/>
    <lineage>
        <taxon>Bacteria</taxon>
        <taxon>Bacillati</taxon>
        <taxon>Actinomycetota</taxon>
        <taxon>Actinomycetes</taxon>
        <taxon>Actinomycetes incertae sedis</taxon>
        <taxon>Halopolyspora</taxon>
    </lineage>
</organism>
<sequence>MGLRRVTIAAATSLAALAAVPVAQAASVSGTAPPDTTSPGTAPLRVELGEVQCRDLSELVSAFPVLTGQLGTDPSSIPTVRYTLRAAAGSSNVPYTVTANGETKSTGSVGSGGLVSSGISLPNNSEVRIRITSGETVAVDRTVTTNC</sequence>
<dbReference type="EMBL" id="QPJC01000001">
    <property type="protein sequence ID" value="RCW47069.1"/>
    <property type="molecule type" value="Genomic_DNA"/>
</dbReference>
<proteinExistence type="predicted"/>